<evidence type="ECO:0000256" key="6">
    <source>
        <dbReference type="ARBA" id="ARBA00022833"/>
    </source>
</evidence>
<name>A0A7R9CR97_TIMCR</name>
<dbReference type="AlphaFoldDB" id="A0A7R9CR97"/>
<evidence type="ECO:0000259" key="13">
    <source>
        <dbReference type="Pfam" id="PF01545"/>
    </source>
</evidence>
<evidence type="ECO:0000313" key="14">
    <source>
        <dbReference type="EMBL" id="CAD7400466.1"/>
    </source>
</evidence>
<feature type="transmembrane region" description="Helical" evidence="12">
    <location>
        <begin position="116"/>
        <end position="144"/>
    </location>
</feature>
<dbReference type="GO" id="GO:0012507">
    <property type="term" value="C:ER to Golgi transport vesicle membrane"/>
    <property type="evidence" value="ECO:0007669"/>
    <property type="project" value="UniProtKB-SubCell"/>
</dbReference>
<dbReference type="GO" id="GO:0032580">
    <property type="term" value="C:Golgi cisterna membrane"/>
    <property type="evidence" value="ECO:0007669"/>
    <property type="project" value="UniProtKB-SubCell"/>
</dbReference>
<evidence type="ECO:0000256" key="10">
    <source>
        <dbReference type="ARBA" id="ARBA00023136"/>
    </source>
</evidence>
<dbReference type="Pfam" id="PF01545">
    <property type="entry name" value="Cation_efflux"/>
    <property type="match status" value="1"/>
</dbReference>
<accession>A0A7R9CR97</accession>
<evidence type="ECO:0000256" key="5">
    <source>
        <dbReference type="ARBA" id="ARBA00022723"/>
    </source>
</evidence>
<evidence type="ECO:0000256" key="12">
    <source>
        <dbReference type="SAM" id="Phobius"/>
    </source>
</evidence>
<keyword evidence="5" id="KW-0479">Metal-binding</keyword>
<evidence type="ECO:0000256" key="4">
    <source>
        <dbReference type="ARBA" id="ARBA00022692"/>
    </source>
</evidence>
<organism evidence="14">
    <name type="scientific">Timema cristinae</name>
    <name type="common">Walking stick</name>
    <dbReference type="NCBI Taxonomy" id="61476"/>
    <lineage>
        <taxon>Eukaryota</taxon>
        <taxon>Metazoa</taxon>
        <taxon>Ecdysozoa</taxon>
        <taxon>Arthropoda</taxon>
        <taxon>Hexapoda</taxon>
        <taxon>Insecta</taxon>
        <taxon>Pterygota</taxon>
        <taxon>Neoptera</taxon>
        <taxon>Polyneoptera</taxon>
        <taxon>Phasmatodea</taxon>
        <taxon>Timematodea</taxon>
        <taxon>Timematoidea</taxon>
        <taxon>Timematidae</taxon>
        <taxon>Timema</taxon>
    </lineage>
</organism>
<evidence type="ECO:0000256" key="3">
    <source>
        <dbReference type="ARBA" id="ARBA00022449"/>
    </source>
</evidence>
<keyword evidence="9" id="KW-0406">Ion transport</keyword>
<evidence type="ECO:0000256" key="11">
    <source>
        <dbReference type="ARBA" id="ARBA00048349"/>
    </source>
</evidence>
<keyword evidence="8 12" id="KW-1133">Transmembrane helix</keyword>
<keyword evidence="4 12" id="KW-0812">Transmembrane</keyword>
<keyword evidence="2" id="KW-0813">Transport</keyword>
<comment type="catalytic activity">
    <reaction evidence="11">
        <text>Zn(2+)(in) + 2 H(+)(out) = Zn(2+)(out) + 2 H(+)(in)</text>
        <dbReference type="Rhea" id="RHEA:72627"/>
        <dbReference type="ChEBI" id="CHEBI:15378"/>
        <dbReference type="ChEBI" id="CHEBI:29105"/>
    </reaction>
</comment>
<proteinExistence type="predicted"/>
<evidence type="ECO:0000256" key="2">
    <source>
        <dbReference type="ARBA" id="ARBA00022448"/>
    </source>
</evidence>
<dbReference type="GO" id="GO:0046872">
    <property type="term" value="F:metal ion binding"/>
    <property type="evidence" value="ECO:0007669"/>
    <property type="project" value="UniProtKB-KW"/>
</dbReference>
<dbReference type="InterPro" id="IPR058533">
    <property type="entry name" value="Cation_efflux_TM"/>
</dbReference>
<dbReference type="GO" id="GO:0005385">
    <property type="term" value="F:zinc ion transmembrane transporter activity"/>
    <property type="evidence" value="ECO:0007669"/>
    <property type="project" value="InterPro"/>
</dbReference>
<sequence>MKARSDYMSQDKLFTILGVCISTVEAVVEICRFRYFMRLFQTGPVPSYQYCSSIATARQCSNSKYLDLVVERYSRVEDLSGFINGLFLLVISLFVFSEAITRLIDPPHVNTHRLLIVSFGWYVADPVCSIFIAVLIFLSVLPLLKHSALVLLLRTPRHIEEHIPQALNQVFAVEGIVSVGQPHFWQHSSKMCIGSLHIQASPTASEQNIIQQVNSIFKQLGFYHFIVQVEKQEFLTHMSGLSSRSGLTEKLMLVKAV</sequence>
<dbReference type="SUPFAM" id="SSF161111">
    <property type="entry name" value="Cation efflux protein transmembrane domain-like"/>
    <property type="match status" value="1"/>
</dbReference>
<keyword evidence="6" id="KW-0862">Zinc</keyword>
<protein>
    <recommendedName>
        <fullName evidence="13">Cation efflux protein transmembrane domain-containing protein</fullName>
    </recommendedName>
</protein>
<dbReference type="InterPro" id="IPR045316">
    <property type="entry name" value="Msc2-like"/>
</dbReference>
<keyword evidence="10 12" id="KW-0472">Membrane</keyword>
<dbReference type="GO" id="GO:0015297">
    <property type="term" value="F:antiporter activity"/>
    <property type="evidence" value="ECO:0007669"/>
    <property type="project" value="UniProtKB-KW"/>
</dbReference>
<evidence type="ECO:0000256" key="7">
    <source>
        <dbReference type="ARBA" id="ARBA00022906"/>
    </source>
</evidence>
<dbReference type="GO" id="GO:0006882">
    <property type="term" value="P:intracellular zinc ion homeostasis"/>
    <property type="evidence" value="ECO:0007669"/>
    <property type="project" value="InterPro"/>
</dbReference>
<evidence type="ECO:0000256" key="9">
    <source>
        <dbReference type="ARBA" id="ARBA00023065"/>
    </source>
</evidence>
<evidence type="ECO:0000256" key="1">
    <source>
        <dbReference type="ARBA" id="ARBA00004638"/>
    </source>
</evidence>
<feature type="domain" description="Cation efflux protein transmembrane" evidence="13">
    <location>
        <begin position="73"/>
        <end position="121"/>
    </location>
</feature>
<feature type="transmembrane region" description="Helical" evidence="12">
    <location>
        <begin position="82"/>
        <end position="104"/>
    </location>
</feature>
<dbReference type="PANTHER" id="PTHR45755">
    <property type="match status" value="1"/>
</dbReference>
<dbReference type="GO" id="GO:1904257">
    <property type="term" value="P:zinc ion import into Golgi lumen"/>
    <property type="evidence" value="ECO:0007669"/>
    <property type="project" value="TreeGrafter"/>
</dbReference>
<comment type="subcellular location">
    <subcellularLocation>
        <location evidence="1">Cytoplasmic vesicle</location>
        <location evidence="1">Secretory vesicle membrane</location>
        <topology evidence="1">Multi-pass membrane protein</topology>
    </subcellularLocation>
</comment>
<reference evidence="14" key="1">
    <citation type="submission" date="2020-11" db="EMBL/GenBank/DDBJ databases">
        <authorList>
            <person name="Tran Van P."/>
        </authorList>
    </citation>
    <scope>NUCLEOTIDE SEQUENCE</scope>
</reference>
<keyword evidence="7" id="KW-0864">Zinc transport</keyword>
<dbReference type="PANTHER" id="PTHR45755:SF1">
    <property type="entry name" value="PROTON-COUPLED ZINC ANTIPORTER SLC30A5"/>
    <property type="match status" value="1"/>
</dbReference>
<dbReference type="EMBL" id="OC318080">
    <property type="protein sequence ID" value="CAD7400466.1"/>
    <property type="molecule type" value="Genomic_DNA"/>
</dbReference>
<dbReference type="Gene3D" id="1.20.1510.10">
    <property type="entry name" value="Cation efflux protein transmembrane domain"/>
    <property type="match status" value="2"/>
</dbReference>
<dbReference type="InterPro" id="IPR027469">
    <property type="entry name" value="Cation_efflux_TMD_sf"/>
</dbReference>
<evidence type="ECO:0000256" key="8">
    <source>
        <dbReference type="ARBA" id="ARBA00022989"/>
    </source>
</evidence>
<gene>
    <name evidence="14" type="ORF">TCEB3V08_LOCUS5541</name>
</gene>
<keyword evidence="3" id="KW-0050">Antiport</keyword>